<dbReference type="InterPro" id="IPR011009">
    <property type="entry name" value="Kinase-like_dom_sf"/>
</dbReference>
<evidence type="ECO:0000313" key="5">
    <source>
        <dbReference type="Proteomes" id="UP000431533"/>
    </source>
</evidence>
<keyword evidence="2" id="KW-0472">Membrane</keyword>
<dbReference type="GO" id="GO:0004674">
    <property type="term" value="F:protein serine/threonine kinase activity"/>
    <property type="evidence" value="ECO:0007669"/>
    <property type="project" value="TreeGrafter"/>
</dbReference>
<dbReference type="InterPro" id="IPR000719">
    <property type="entry name" value="Prot_kinase_dom"/>
</dbReference>
<dbReference type="OrthoDB" id="1046782at2759"/>
<feature type="transmembrane region" description="Helical" evidence="2">
    <location>
        <begin position="407"/>
        <end position="425"/>
    </location>
</feature>
<feature type="domain" description="Protein kinase" evidence="3">
    <location>
        <begin position="823"/>
        <end position="1169"/>
    </location>
</feature>
<feature type="compositionally biased region" description="Polar residues" evidence="1">
    <location>
        <begin position="1210"/>
        <end position="1233"/>
    </location>
</feature>
<dbReference type="PANTHER" id="PTHR24359">
    <property type="entry name" value="SERINE/THREONINE-PROTEIN KINASE SBK1"/>
    <property type="match status" value="1"/>
</dbReference>
<dbReference type="RefSeq" id="XP_031007496.1">
    <property type="nucleotide sequence ID" value="XM_031147372.1"/>
</dbReference>
<dbReference type="SMART" id="SM00220">
    <property type="entry name" value="S_TKc"/>
    <property type="match status" value="1"/>
</dbReference>
<reference evidence="4 5" key="1">
    <citation type="submission" date="2018-05" db="EMBL/GenBank/DDBJ databases">
        <title>Genome sequencing and assembly of the regulated plant pathogen Lachnellula willkommii and related sister species for the development of diagnostic species identification markers.</title>
        <authorList>
            <person name="Giroux E."/>
            <person name="Bilodeau G."/>
        </authorList>
    </citation>
    <scope>NUCLEOTIDE SEQUENCE [LARGE SCALE GENOMIC DNA]</scope>
    <source>
        <strain evidence="4 5">CBS 185.66</strain>
    </source>
</reference>
<organism evidence="4 5">
    <name type="scientific">Lachnellula hyalina</name>
    <dbReference type="NCBI Taxonomy" id="1316788"/>
    <lineage>
        <taxon>Eukaryota</taxon>
        <taxon>Fungi</taxon>
        <taxon>Dikarya</taxon>
        <taxon>Ascomycota</taxon>
        <taxon>Pezizomycotina</taxon>
        <taxon>Leotiomycetes</taxon>
        <taxon>Helotiales</taxon>
        <taxon>Lachnaceae</taxon>
        <taxon>Lachnellula</taxon>
    </lineage>
</organism>
<protein>
    <recommendedName>
        <fullName evidence="3">Protein kinase domain-containing protein</fullName>
    </recommendedName>
</protein>
<proteinExistence type="predicted"/>
<keyword evidence="5" id="KW-1185">Reference proteome</keyword>
<dbReference type="EMBL" id="QGMH01000027">
    <property type="protein sequence ID" value="TVY28708.1"/>
    <property type="molecule type" value="Genomic_DNA"/>
</dbReference>
<dbReference type="GO" id="GO:0005524">
    <property type="term" value="F:ATP binding"/>
    <property type="evidence" value="ECO:0007669"/>
    <property type="project" value="InterPro"/>
</dbReference>
<feature type="compositionally biased region" description="Basic and acidic residues" evidence="1">
    <location>
        <begin position="570"/>
        <end position="582"/>
    </location>
</feature>
<dbReference type="Pfam" id="PF00069">
    <property type="entry name" value="Pkinase"/>
    <property type="match status" value="1"/>
</dbReference>
<gene>
    <name evidence="4" type="ORF">LHYA1_G002395</name>
</gene>
<sequence>MSPYLDMDDLDSLQISINSKALRLFKERKGQAPLQVSRLFRDKGGEKTDNSCFVRDQHVWDKSQIEALRKDFRNSTQMFYIRQARSWTTIDISRELFEDFMDVYTVFPPFWKCIFTFGLKIAENEFEFPGFRGRRTRDTEGGQDTYESAYVLRRAEINGRGNQEGQKEWSIRQTAIYLQLQFSTTQERTPNRQPRSTFLVIAPSKNMETQLAGAFEQSLQKDFYVSPWNIQRLLLADSLKGWPDYMASLQKRLKKQSDRIVVAEVGYKKENLSPLDITINFEDRQDLKIIEDSIIDLDVILPTMLNTIKRIREQCQKCNEGVGDDERCYLEEILEEFDEYVKEAEILVQRANILKETARSTSQLISNLLSYEEAVALKDLTKESQAENTLMRGLAERSTKDAAAVKILTVITLVYLPTTIVANFFSTEFVQTNDSGHMTLTSNAWLLAAIAVPLTVFTVMLWWTWVHFFTHVTAAPPAPEPLQRHGRQDSFRSFLSFKKKKQLPSDIETGPSSLQTPPFSPASFHDSAIGTWSTTATTAKIGLKASFPMVRTALKCLVQPFTSIFRPSQKKQEKAETEEKAKQQQRTPPTSNGDDPASKPIDSPGPSAPKIAIHRATELIPTLTKENSALSPNSLVPEESSRRNSESSSQCSRSDSKGSTTDGDSLKKRLRRARKECLKRSQNFFVPIAAQDELLTKDAIAKDIQARNPGIGEDEAHKCAEKARQCAKQLCATLAYIGKGADICTLLQEGITDQDLPLVRASDGSFALQRRTGEPIKTFEEWNDEDLEDFDRIQYWMTAPVFQDKEHKNLDEKDILPFMKFKSSETQQAKLGGYSEVFPVRIHPAHHEFWEPYGCEDNEPLVAVKQLFSPDETEFEKEVSILKALGSKSPPHPHLIKLLATYKREEKYHLMFPYANANLRTYWEERPTPSFDEANVLWSMRQMTGIANALNLIHHFSVTIPLNVPGPGEVRLQEDVKLSVRKGEELFGRHGDIKPENVLWFKESRESKDAMGVLQIADFGLGRFHGRESRSKVPPDGVFSSPTYEPPECKLRHPVSRAYDIWSLGCLYLEFITWLLKGTAEIEGFSNFRGRDSTNTGVNNDKFFTMVEEGTAATVRDEVVTWIDQLHCHERCSQLIHDLLDLIMKELLIIESKKRSNSVWLFRQLNMYLGKAEKDKEYMLKPVPREQKPPNERSHSTPTGLGPPKHGTRISFSDSPPNRLASKTLSNIQTDNAPNDVVLRKMGTRNYRPKKGVTWPAVRPVQG</sequence>
<dbReference type="Gene3D" id="1.10.510.10">
    <property type="entry name" value="Transferase(Phosphotransferase) domain 1"/>
    <property type="match status" value="1"/>
</dbReference>
<dbReference type="Gene3D" id="1.20.58.340">
    <property type="entry name" value="Magnesium transport protein CorA, transmembrane region"/>
    <property type="match status" value="1"/>
</dbReference>
<dbReference type="GeneID" id="41982593"/>
<feature type="transmembrane region" description="Helical" evidence="2">
    <location>
        <begin position="445"/>
        <end position="465"/>
    </location>
</feature>
<evidence type="ECO:0000313" key="4">
    <source>
        <dbReference type="EMBL" id="TVY28708.1"/>
    </source>
</evidence>
<feature type="region of interest" description="Disordered" evidence="1">
    <location>
        <begin position="1181"/>
        <end position="1263"/>
    </location>
</feature>
<feature type="region of interest" description="Disordered" evidence="1">
    <location>
        <begin position="567"/>
        <end position="609"/>
    </location>
</feature>
<dbReference type="PANTHER" id="PTHR24359:SF1">
    <property type="entry name" value="INHIBITOR OF NUCLEAR FACTOR KAPPA-B KINASE EPSILON SUBUNIT HOMOLOG 1-RELATED"/>
    <property type="match status" value="1"/>
</dbReference>
<evidence type="ECO:0000256" key="1">
    <source>
        <dbReference type="SAM" id="MobiDB-lite"/>
    </source>
</evidence>
<evidence type="ECO:0000256" key="2">
    <source>
        <dbReference type="SAM" id="Phobius"/>
    </source>
</evidence>
<feature type="region of interest" description="Disordered" evidence="1">
    <location>
        <begin position="622"/>
        <end position="668"/>
    </location>
</feature>
<name>A0A8H8R548_9HELO</name>
<accession>A0A8H8R548</accession>
<dbReference type="AlphaFoldDB" id="A0A8H8R548"/>
<feature type="compositionally biased region" description="Basic and acidic residues" evidence="1">
    <location>
        <begin position="1181"/>
        <end position="1195"/>
    </location>
</feature>
<dbReference type="SUPFAM" id="SSF56112">
    <property type="entry name" value="Protein kinase-like (PK-like)"/>
    <property type="match status" value="1"/>
</dbReference>
<evidence type="ECO:0000259" key="3">
    <source>
        <dbReference type="PROSITE" id="PS50011"/>
    </source>
</evidence>
<keyword evidence="2" id="KW-1133">Transmembrane helix</keyword>
<comment type="caution">
    <text evidence="4">The sequence shown here is derived from an EMBL/GenBank/DDBJ whole genome shotgun (WGS) entry which is preliminary data.</text>
</comment>
<dbReference type="CDD" id="cd00180">
    <property type="entry name" value="PKc"/>
    <property type="match status" value="1"/>
</dbReference>
<feature type="compositionally biased region" description="Polar residues" evidence="1">
    <location>
        <begin position="624"/>
        <end position="634"/>
    </location>
</feature>
<feature type="compositionally biased region" description="Low complexity" evidence="1">
    <location>
        <begin position="646"/>
        <end position="663"/>
    </location>
</feature>
<keyword evidence="2" id="KW-0812">Transmembrane</keyword>
<dbReference type="Proteomes" id="UP000431533">
    <property type="component" value="Unassembled WGS sequence"/>
</dbReference>
<dbReference type="Pfam" id="PF26616">
    <property type="entry name" value="CorA-like"/>
    <property type="match status" value="1"/>
</dbReference>
<dbReference type="InterPro" id="IPR058257">
    <property type="entry name" value="CorA-like_dom"/>
</dbReference>
<dbReference type="PROSITE" id="PS50011">
    <property type="entry name" value="PROTEIN_KINASE_DOM"/>
    <property type="match status" value="1"/>
</dbReference>